<keyword evidence="8 10" id="KW-0708">Seed storage protein</keyword>
<dbReference type="FunFam" id="2.60.120.10:FF:000124">
    <property type="entry name" value="Glycinin G5"/>
    <property type="match status" value="1"/>
</dbReference>
<evidence type="ECO:0000313" key="14">
    <source>
        <dbReference type="Proteomes" id="UP000289340"/>
    </source>
</evidence>
<dbReference type="InterPro" id="IPR050253">
    <property type="entry name" value="Seed_Storage-Functional"/>
</dbReference>
<proteinExistence type="inferred from homology"/>
<evidence type="ECO:0000256" key="7">
    <source>
        <dbReference type="ARBA" id="ARBA00022824"/>
    </source>
</evidence>
<gene>
    <name evidence="13" type="ORF">D0Y65_007346</name>
</gene>
<keyword evidence="5 10" id="KW-0732">Signal</keyword>
<accession>A0A445LCF4</accession>
<evidence type="ECO:0000313" key="13">
    <source>
        <dbReference type="EMBL" id="RZC20963.1"/>
    </source>
</evidence>
<dbReference type="EMBL" id="QZWG01000003">
    <property type="protein sequence ID" value="RZC20963.1"/>
    <property type="molecule type" value="Genomic_DNA"/>
</dbReference>
<comment type="function">
    <text evidence="10">This protein found in the seeds of many leguminous and non-leguminous plants is the source of sulfur-containing amino acids in seed meals.</text>
</comment>
<feature type="signal peptide" evidence="10">
    <location>
        <begin position="1"/>
        <end position="19"/>
    </location>
</feature>
<dbReference type="Pfam" id="PF00190">
    <property type="entry name" value="Cupin_1"/>
    <property type="match status" value="2"/>
</dbReference>
<feature type="domain" description="Cupin type-1" evidence="12">
    <location>
        <begin position="324"/>
        <end position="473"/>
    </location>
</feature>
<dbReference type="PRINTS" id="PR00439">
    <property type="entry name" value="11SGLOBULIN"/>
</dbReference>
<evidence type="ECO:0000256" key="4">
    <source>
        <dbReference type="ARBA" id="ARBA00022554"/>
    </source>
</evidence>
<evidence type="ECO:0000256" key="2">
    <source>
        <dbReference type="ARBA" id="ARBA00004558"/>
    </source>
</evidence>
<evidence type="ECO:0000256" key="8">
    <source>
        <dbReference type="ARBA" id="ARBA00023129"/>
    </source>
</evidence>
<comment type="caution">
    <text evidence="13">The sequence shown here is derived from an EMBL/GenBank/DDBJ whole genome shotgun (WGS) entry which is preliminary data.</text>
</comment>
<evidence type="ECO:0000256" key="9">
    <source>
        <dbReference type="ARBA" id="ARBA00023157"/>
    </source>
</evidence>
<dbReference type="CDD" id="cd02242">
    <property type="entry name" value="cupin_11S_legumin_N"/>
    <property type="match status" value="1"/>
</dbReference>
<dbReference type="PROSITE" id="PS51257">
    <property type="entry name" value="PROKAR_LIPOPROTEIN"/>
    <property type="match status" value="1"/>
</dbReference>
<dbReference type="SUPFAM" id="SSF51182">
    <property type="entry name" value="RmlC-like cupins"/>
    <property type="match status" value="1"/>
</dbReference>
<dbReference type="GO" id="GO:0005783">
    <property type="term" value="C:endoplasmic reticulum"/>
    <property type="evidence" value="ECO:0007669"/>
    <property type="project" value="UniProtKB-SubCell"/>
</dbReference>
<comment type="function">
    <text evidence="10">Seed storage protein.</text>
</comment>
<dbReference type="InterPro" id="IPR022379">
    <property type="entry name" value="11S_seedstore_CS"/>
</dbReference>
<dbReference type="GO" id="GO:0045735">
    <property type="term" value="F:nutrient reservoir activity"/>
    <property type="evidence" value="ECO:0007669"/>
    <property type="project" value="UniProtKB-KW"/>
</dbReference>
<dbReference type="CDD" id="cd02243">
    <property type="entry name" value="cupin_11S_legumin_C"/>
    <property type="match status" value="1"/>
</dbReference>
<dbReference type="Gene3D" id="2.60.120.10">
    <property type="entry name" value="Jelly Rolls"/>
    <property type="match status" value="2"/>
</dbReference>
<organism evidence="13 14">
    <name type="scientific">Glycine soja</name>
    <name type="common">Wild soybean</name>
    <dbReference type="NCBI Taxonomy" id="3848"/>
    <lineage>
        <taxon>Eukaryota</taxon>
        <taxon>Viridiplantae</taxon>
        <taxon>Streptophyta</taxon>
        <taxon>Embryophyta</taxon>
        <taxon>Tracheophyta</taxon>
        <taxon>Spermatophyta</taxon>
        <taxon>Magnoliopsida</taxon>
        <taxon>eudicotyledons</taxon>
        <taxon>Gunneridae</taxon>
        <taxon>Pentapetalae</taxon>
        <taxon>rosids</taxon>
        <taxon>fabids</taxon>
        <taxon>Fabales</taxon>
        <taxon>Fabaceae</taxon>
        <taxon>Papilionoideae</taxon>
        <taxon>50 kb inversion clade</taxon>
        <taxon>NPAAA clade</taxon>
        <taxon>indigoferoid/millettioid clade</taxon>
        <taxon>Phaseoleae</taxon>
        <taxon>Glycine</taxon>
        <taxon>Glycine subgen. Soja</taxon>
    </lineage>
</organism>
<keyword evidence="4" id="KW-0926">Vacuole</keyword>
<evidence type="ECO:0000256" key="3">
    <source>
        <dbReference type="ARBA" id="ARBA00007178"/>
    </source>
</evidence>
<keyword evidence="9 10" id="KW-1015">Disulfide bond</keyword>
<dbReference type="SMART" id="SM00835">
    <property type="entry name" value="Cupin_1"/>
    <property type="match status" value="2"/>
</dbReference>
<comment type="subcellular location">
    <subcellularLocation>
        <location evidence="1">Endoplasmic reticulum</location>
    </subcellularLocation>
    <subcellularLocation>
        <location evidence="2">Protein storage vacuole</location>
    </subcellularLocation>
</comment>
<keyword evidence="7" id="KW-0256">Endoplasmic reticulum</keyword>
<feature type="compositionally biased region" description="Basic and acidic residues" evidence="11">
    <location>
        <begin position="269"/>
        <end position="278"/>
    </location>
</feature>
<dbReference type="Gramene" id="XM_028369787.1">
    <property type="protein sequence ID" value="XP_028225588.1"/>
    <property type="gene ID" value="LOC114406928"/>
</dbReference>
<evidence type="ECO:0000259" key="12">
    <source>
        <dbReference type="SMART" id="SM00835"/>
    </source>
</evidence>
<evidence type="ECO:0000256" key="5">
    <source>
        <dbReference type="ARBA" id="ARBA00022729"/>
    </source>
</evidence>
<feature type="region of interest" description="Disordered" evidence="11">
    <location>
        <begin position="195"/>
        <end position="218"/>
    </location>
</feature>
<evidence type="ECO:0000256" key="10">
    <source>
        <dbReference type="RuleBase" id="RU003681"/>
    </source>
</evidence>
<dbReference type="Proteomes" id="UP000289340">
    <property type="component" value="Chromosome 3"/>
</dbReference>
<protein>
    <submittedName>
        <fullName evidence="13">Glycinin G1 isoform A</fullName>
    </submittedName>
</protein>
<keyword evidence="14" id="KW-1185">Reference proteome</keyword>
<dbReference type="PANTHER" id="PTHR31189">
    <property type="entry name" value="OS03G0336100 PROTEIN-RELATED"/>
    <property type="match status" value="1"/>
</dbReference>
<comment type="subunit">
    <text evidence="10">Hexamer; each subunit is composed of an acidic and a basic chain derived from a single precursor and linked by a disulfide bond.</text>
</comment>
<feature type="region of interest" description="Disordered" evidence="11">
    <location>
        <begin position="261"/>
        <end position="313"/>
    </location>
</feature>
<dbReference type="PROSITE" id="PS00305">
    <property type="entry name" value="11S_SEED_STORAGE"/>
    <property type="match status" value="1"/>
</dbReference>
<dbReference type="FunFam" id="2.60.120.10:FF:000073">
    <property type="entry name" value="Glycinin G1"/>
    <property type="match status" value="1"/>
</dbReference>
<feature type="compositionally biased region" description="Basic and acidic residues" evidence="11">
    <location>
        <begin position="288"/>
        <end position="298"/>
    </location>
</feature>
<comment type="similarity">
    <text evidence="3 10">Belongs to the 11S seed storage protein (globulins) family.</text>
</comment>
<dbReference type="PANTHER" id="PTHR31189:SF77">
    <property type="entry name" value="GLYCININ G3"/>
    <property type="match status" value="1"/>
</dbReference>
<feature type="domain" description="Cupin type-1" evidence="12">
    <location>
        <begin position="36"/>
        <end position="242"/>
    </location>
</feature>
<feature type="chain" id="PRO_5018814150" evidence="10">
    <location>
        <begin position="20"/>
        <end position="496"/>
    </location>
</feature>
<feature type="compositionally biased region" description="Low complexity" evidence="11">
    <location>
        <begin position="195"/>
        <end position="206"/>
    </location>
</feature>
<sequence length="496" mass="55817">MAKLVFSLCFLLFSGCCFAFSSREQPQQNECQIQKLNALKPDNRIESEGGFIETWNPNNKPFQCAGVALSRCTLNRNALRRPSYTNGPQEIYIQQGKGIFGMIYPGCPSTFEEPQQPQQRGQSSRPQDRHQKIYNFREGDLIAVPTGVAWWMYNNEDTPVVAVSIIDTNSLENQLDQMPRRFYLAGNQEQEFLKYQQQQQGGSQSQKGKHQQEEENEGGSILSGFTLEFLEHAFSVDKQIAKNLQGENEGEDKGAIVTVKGGLSVIKPPTDEQQQRPQEEEEEEEDEKPQCKGKDKHCQRPRGSQSKSRRNGIDETICTMRLRHNIGQTSSPDIYNPQAGSVTTATSLDFPALSWLRLSAEFGSLRKNAMFVPHYNLNANSIIYALNGRALIQVVNCNGERVFDGELQEGRVLIVPQNFVVAARSQSDNFEYVSFKTNDTPMIGTLAGANSLLNALPEEVIQHTFNLKSQQARQIKNNNPFKFLVPPQESQKRAVA</sequence>
<dbReference type="AlphaFoldDB" id="A0A445LCF4"/>
<dbReference type="InterPro" id="IPR006045">
    <property type="entry name" value="Cupin_1"/>
</dbReference>
<keyword evidence="6 10" id="KW-0758">Storage protein</keyword>
<name>A0A445LCF4_GLYSO</name>
<dbReference type="GO" id="GO:0000326">
    <property type="term" value="C:protein storage vacuole"/>
    <property type="evidence" value="ECO:0007669"/>
    <property type="project" value="UniProtKB-SubCell"/>
</dbReference>
<dbReference type="InterPro" id="IPR011051">
    <property type="entry name" value="RmlC_Cupin_sf"/>
</dbReference>
<reference evidence="13 14" key="1">
    <citation type="submission" date="2018-09" db="EMBL/GenBank/DDBJ databases">
        <title>A high-quality reference genome of wild soybean provides a powerful tool to mine soybean genomes.</title>
        <authorList>
            <person name="Xie M."/>
            <person name="Chung C.Y.L."/>
            <person name="Li M.-W."/>
            <person name="Wong F.-L."/>
            <person name="Chan T.-F."/>
            <person name="Lam H.-M."/>
        </authorList>
    </citation>
    <scope>NUCLEOTIDE SEQUENCE [LARGE SCALE GENOMIC DNA]</scope>
    <source>
        <strain evidence="14">cv. W05</strain>
        <tissue evidence="13">Hypocotyl of etiolated seedlings</tissue>
    </source>
</reference>
<dbReference type="InterPro" id="IPR006044">
    <property type="entry name" value="11S_seedstore_pln"/>
</dbReference>
<evidence type="ECO:0000256" key="1">
    <source>
        <dbReference type="ARBA" id="ARBA00004240"/>
    </source>
</evidence>
<evidence type="ECO:0000256" key="11">
    <source>
        <dbReference type="SAM" id="MobiDB-lite"/>
    </source>
</evidence>
<dbReference type="SMR" id="A0A445LCF4"/>
<evidence type="ECO:0000256" key="6">
    <source>
        <dbReference type="ARBA" id="ARBA00022761"/>
    </source>
</evidence>
<dbReference type="InterPro" id="IPR014710">
    <property type="entry name" value="RmlC-like_jellyroll"/>
</dbReference>